<organism evidence="1 2">
    <name type="scientific">Streblomastix strix</name>
    <dbReference type="NCBI Taxonomy" id="222440"/>
    <lineage>
        <taxon>Eukaryota</taxon>
        <taxon>Metamonada</taxon>
        <taxon>Preaxostyla</taxon>
        <taxon>Oxymonadida</taxon>
        <taxon>Streblomastigidae</taxon>
        <taxon>Streblomastix</taxon>
    </lineage>
</organism>
<evidence type="ECO:0000313" key="2">
    <source>
        <dbReference type="Proteomes" id="UP000324800"/>
    </source>
</evidence>
<feature type="non-terminal residue" evidence="1">
    <location>
        <position position="1"/>
    </location>
</feature>
<dbReference type="PANTHER" id="PTHR33746">
    <property type="entry name" value="RUBRERYTHRIN"/>
    <property type="match status" value="1"/>
</dbReference>
<dbReference type="PANTHER" id="PTHR33746:SF4">
    <property type="entry name" value="RUBRERYTHRIN"/>
    <property type="match status" value="1"/>
</dbReference>
<evidence type="ECO:0000313" key="1">
    <source>
        <dbReference type="EMBL" id="KAA6373287.1"/>
    </source>
</evidence>
<comment type="caution">
    <text evidence="1">The sequence shown here is derived from an EMBL/GenBank/DDBJ whole genome shotgun (WGS) entry which is preliminary data.</text>
</comment>
<dbReference type="Gene3D" id="1.20.1260.10">
    <property type="match status" value="1"/>
</dbReference>
<dbReference type="EMBL" id="SNRW01012877">
    <property type="protein sequence ID" value="KAA6373287.1"/>
    <property type="molecule type" value="Genomic_DNA"/>
</dbReference>
<sequence>IQAKKPRLAKLLRGMDHSSEIHARGLDVSMSGFKSAEQRLEEAIIYEDDLIQTYQRFLIKAKSENENEAHKAFEQICIVKEKNKEKMEEVLKVLQQGGDVTNENKLVFICPICGIIELAGDQTECSNCKTSAELFVVVE</sequence>
<dbReference type="InterPro" id="IPR009078">
    <property type="entry name" value="Ferritin-like_SF"/>
</dbReference>
<gene>
    <name evidence="1" type="ORF">EZS28_031187</name>
</gene>
<accession>A0A5J4USB2</accession>
<reference evidence="1 2" key="1">
    <citation type="submission" date="2019-03" db="EMBL/GenBank/DDBJ databases">
        <title>Single cell metagenomics reveals metabolic interactions within the superorganism composed of flagellate Streblomastix strix and complex community of Bacteroidetes bacteria on its surface.</title>
        <authorList>
            <person name="Treitli S.C."/>
            <person name="Kolisko M."/>
            <person name="Husnik F."/>
            <person name="Keeling P."/>
            <person name="Hampl V."/>
        </authorList>
    </citation>
    <scope>NUCLEOTIDE SEQUENCE [LARGE SCALE GENOMIC DNA]</scope>
    <source>
        <strain evidence="1">ST1C</strain>
    </source>
</reference>
<dbReference type="InterPro" id="IPR012347">
    <property type="entry name" value="Ferritin-like"/>
</dbReference>
<dbReference type="AlphaFoldDB" id="A0A5J4USB2"/>
<protein>
    <submittedName>
        <fullName evidence="1">Uncharacterized protein</fullName>
    </submittedName>
</protein>
<dbReference type="InterPro" id="IPR052753">
    <property type="entry name" value="Rbr2/Nigerythrin"/>
</dbReference>
<dbReference type="SUPFAM" id="SSF47240">
    <property type="entry name" value="Ferritin-like"/>
    <property type="match status" value="1"/>
</dbReference>
<name>A0A5J4USB2_9EUKA</name>
<proteinExistence type="predicted"/>
<dbReference type="Proteomes" id="UP000324800">
    <property type="component" value="Unassembled WGS sequence"/>
</dbReference>